<dbReference type="Proteomes" id="UP000515291">
    <property type="component" value="Chromosome"/>
</dbReference>
<evidence type="ECO:0000256" key="1">
    <source>
        <dbReference type="SAM" id="MobiDB-lite"/>
    </source>
</evidence>
<evidence type="ECO:0000313" key="2">
    <source>
        <dbReference type="EMBL" id="QND69806.1"/>
    </source>
</evidence>
<dbReference type="KEGG" id="trb:HB776_27510"/>
<gene>
    <name evidence="2" type="ORF">HB776_27510</name>
</gene>
<organism evidence="2 3">
    <name type="scientific">Tardiphaga robiniae</name>
    <dbReference type="NCBI Taxonomy" id="943830"/>
    <lineage>
        <taxon>Bacteria</taxon>
        <taxon>Pseudomonadati</taxon>
        <taxon>Pseudomonadota</taxon>
        <taxon>Alphaproteobacteria</taxon>
        <taxon>Hyphomicrobiales</taxon>
        <taxon>Nitrobacteraceae</taxon>
        <taxon>Tardiphaga</taxon>
    </lineage>
</organism>
<name>A0A7G6TSS4_9BRAD</name>
<reference evidence="3" key="1">
    <citation type="journal article" date="2020" name="Mol. Plant Microbe">
        <title>Rhizobial microsymbionts of the narrowly endemic Oxytropis species growing in Kamchatka are characterized by significant genetic diversity and possess a set of genes that are associated with T3SS and T6SS secretion systems and can affect the development of symbiosis.</title>
        <authorList>
            <person name="Safronova V."/>
            <person name="Guro P."/>
            <person name="Sazanova A."/>
            <person name="Kuznetsova I."/>
            <person name="Belimov A."/>
            <person name="Yakubov V."/>
            <person name="Chirak E."/>
            <person name="Afonin A."/>
            <person name="Gogolev Y."/>
            <person name="Andronov E."/>
            <person name="Tikhonovich I."/>
        </authorList>
    </citation>
    <scope>NUCLEOTIDE SEQUENCE [LARGE SCALE GENOMIC DNA]</scope>
    <source>
        <strain evidence="3">581</strain>
    </source>
</reference>
<sequence>MDTEQEQKTPAELKEIRLARKAAQEAEGVKAMADIAAADVAIRKRTEELRALRLAREAEELANPPEPKPKATRKRKRADAN</sequence>
<accession>A0A7G6TSS4</accession>
<feature type="compositionally biased region" description="Basic residues" evidence="1">
    <location>
        <begin position="70"/>
        <end position="81"/>
    </location>
</feature>
<dbReference type="RefSeq" id="WP_184513223.1">
    <property type="nucleotide sequence ID" value="NZ_CP050292.1"/>
</dbReference>
<evidence type="ECO:0000313" key="3">
    <source>
        <dbReference type="Proteomes" id="UP000515291"/>
    </source>
</evidence>
<proteinExistence type="predicted"/>
<dbReference type="EMBL" id="CP050292">
    <property type="protein sequence ID" value="QND69806.1"/>
    <property type="molecule type" value="Genomic_DNA"/>
</dbReference>
<feature type="region of interest" description="Disordered" evidence="1">
    <location>
        <begin position="56"/>
        <end position="81"/>
    </location>
</feature>
<protein>
    <submittedName>
        <fullName evidence="2">Transcriptional regulator</fullName>
    </submittedName>
</protein>
<dbReference type="AlphaFoldDB" id="A0A7G6TSS4"/>